<protein>
    <submittedName>
        <fullName evidence="1">Uncharacterized protein</fullName>
    </submittedName>
</protein>
<evidence type="ECO:0000313" key="2">
    <source>
        <dbReference type="Proteomes" id="UP000019489"/>
    </source>
</evidence>
<dbReference type="Proteomes" id="UP000019489">
    <property type="component" value="Unassembled WGS sequence"/>
</dbReference>
<sequence length="192" mass="21284">MVKTADQTPATPGYLSLVRSPTRRLTALMRRGGEPDLGALSGWEWRGTNLPASSRLLGIRRFIKGFETVEGRALGYNVSVVGSDLTSPWAERRQRDGRREWARFTVSRVDATGRDNRYLNALLLDYGGVASPERGIAGRLRDYVVQVSPGSNDLLLGHAFLAVGRTRIPVGWFALERLRERPTVGPQEQPPT</sequence>
<evidence type="ECO:0000313" key="1">
    <source>
        <dbReference type="EMBL" id="EWT03517.1"/>
    </source>
</evidence>
<keyword evidence="2" id="KW-1185">Reference proteome</keyword>
<dbReference type="EMBL" id="AWSA01000002">
    <property type="protein sequence ID" value="EWT03517.1"/>
    <property type="molecule type" value="Genomic_DNA"/>
</dbReference>
<dbReference type="AlphaFoldDB" id="W9GE83"/>
<accession>W9GE83</accession>
<dbReference type="STRING" id="1386089.N865_16770"/>
<gene>
    <name evidence="1" type="ORF">N865_16770</name>
</gene>
<name>W9GE83_9MICO</name>
<comment type="caution">
    <text evidence="1">The sequence shown here is derived from an EMBL/GenBank/DDBJ whole genome shotgun (WGS) entry which is preliminary data.</text>
</comment>
<dbReference type="RefSeq" id="WP_034800541.1">
    <property type="nucleotide sequence ID" value="NZ_AWSA01000002.1"/>
</dbReference>
<organism evidence="1 2">
    <name type="scientific">Intrasporangium oryzae NRRL B-24470</name>
    <dbReference type="NCBI Taxonomy" id="1386089"/>
    <lineage>
        <taxon>Bacteria</taxon>
        <taxon>Bacillati</taxon>
        <taxon>Actinomycetota</taxon>
        <taxon>Actinomycetes</taxon>
        <taxon>Micrococcales</taxon>
        <taxon>Intrasporangiaceae</taxon>
        <taxon>Intrasporangium</taxon>
    </lineage>
</organism>
<reference evidence="1 2" key="1">
    <citation type="submission" date="2013-08" db="EMBL/GenBank/DDBJ databases">
        <title>Intrasporangium oryzae NRRL B-24470.</title>
        <authorList>
            <person name="Liu H."/>
            <person name="Wang G."/>
        </authorList>
    </citation>
    <scope>NUCLEOTIDE SEQUENCE [LARGE SCALE GENOMIC DNA]</scope>
    <source>
        <strain evidence="1 2">NRRL B-24470</strain>
    </source>
</reference>
<dbReference type="OrthoDB" id="4859398at2"/>
<proteinExistence type="predicted"/>